<keyword evidence="3" id="KW-1185">Reference proteome</keyword>
<comment type="caution">
    <text evidence="2">The sequence shown here is derived from an EMBL/GenBank/DDBJ whole genome shotgun (WGS) entry which is preliminary data.</text>
</comment>
<dbReference type="EMBL" id="ASPP01023926">
    <property type="protein sequence ID" value="ETO09741.1"/>
    <property type="molecule type" value="Genomic_DNA"/>
</dbReference>
<reference evidence="2 3" key="1">
    <citation type="journal article" date="2013" name="Curr. Biol.">
        <title>The Genome of the Foraminiferan Reticulomyxa filosa.</title>
        <authorList>
            <person name="Glockner G."/>
            <person name="Hulsmann N."/>
            <person name="Schleicher M."/>
            <person name="Noegel A.A."/>
            <person name="Eichinger L."/>
            <person name="Gallinger C."/>
            <person name="Pawlowski J."/>
            <person name="Sierra R."/>
            <person name="Euteneuer U."/>
            <person name="Pillet L."/>
            <person name="Moustafa A."/>
            <person name="Platzer M."/>
            <person name="Groth M."/>
            <person name="Szafranski K."/>
            <person name="Schliwa M."/>
        </authorList>
    </citation>
    <scope>NUCLEOTIDE SEQUENCE [LARGE SCALE GENOMIC DNA]</scope>
</reference>
<accession>X6M7X2</accession>
<evidence type="ECO:0000313" key="2">
    <source>
        <dbReference type="EMBL" id="ETO09741.1"/>
    </source>
</evidence>
<feature type="compositionally biased region" description="Basic residues" evidence="1">
    <location>
        <begin position="102"/>
        <end position="116"/>
    </location>
</feature>
<proteinExistence type="predicted"/>
<feature type="region of interest" description="Disordered" evidence="1">
    <location>
        <begin position="102"/>
        <end position="126"/>
    </location>
</feature>
<dbReference type="Proteomes" id="UP000023152">
    <property type="component" value="Unassembled WGS sequence"/>
</dbReference>
<gene>
    <name evidence="2" type="ORF">RFI_27637</name>
</gene>
<sequence>MFKERVKLIDRSKDLFLERVIRGDCFYDTNVNAFTTQQEKLNKQTFFLVTLKEFFSKFPHNVYVFFLQLNCLTIEHQNIFVNKQNAIIKEKNTIKLFFFKKNKNQHQQQKKTTRKLSKQEKGNKRQKKPHINFFFFFLTLLLLHKKIKPFKKKK</sequence>
<protein>
    <submittedName>
        <fullName evidence="2">Uncharacterized protein</fullName>
    </submittedName>
</protein>
<organism evidence="2 3">
    <name type="scientific">Reticulomyxa filosa</name>
    <dbReference type="NCBI Taxonomy" id="46433"/>
    <lineage>
        <taxon>Eukaryota</taxon>
        <taxon>Sar</taxon>
        <taxon>Rhizaria</taxon>
        <taxon>Retaria</taxon>
        <taxon>Foraminifera</taxon>
        <taxon>Monothalamids</taxon>
        <taxon>Reticulomyxidae</taxon>
        <taxon>Reticulomyxa</taxon>
    </lineage>
</organism>
<evidence type="ECO:0000313" key="3">
    <source>
        <dbReference type="Proteomes" id="UP000023152"/>
    </source>
</evidence>
<name>X6M7X2_RETFI</name>
<evidence type="ECO:0000256" key="1">
    <source>
        <dbReference type="SAM" id="MobiDB-lite"/>
    </source>
</evidence>
<dbReference type="AlphaFoldDB" id="X6M7X2"/>